<comment type="subcellular location">
    <subcellularLocation>
        <location evidence="1">Cell outer membrane</location>
    </subcellularLocation>
</comment>
<protein>
    <recommendedName>
        <fullName evidence="8">OmpA-like domain-containing protein</fullName>
    </recommendedName>
</protein>
<accession>A0A1L6MYG1</accession>
<dbReference type="InterPro" id="IPR006665">
    <property type="entry name" value="OmpA-like"/>
</dbReference>
<dbReference type="InterPro" id="IPR006664">
    <property type="entry name" value="OMP_bac"/>
</dbReference>
<keyword evidence="10" id="KW-1185">Reference proteome</keyword>
<dbReference type="Pfam" id="PF00691">
    <property type="entry name" value="OmpA"/>
    <property type="match status" value="1"/>
</dbReference>
<evidence type="ECO:0000313" key="10">
    <source>
        <dbReference type="Proteomes" id="UP000185544"/>
    </source>
</evidence>
<dbReference type="Gene3D" id="4.10.1080.10">
    <property type="entry name" value="TSP type-3 repeat"/>
    <property type="match status" value="1"/>
</dbReference>
<evidence type="ECO:0000256" key="2">
    <source>
        <dbReference type="ARBA" id="ARBA00022729"/>
    </source>
</evidence>
<dbReference type="EMBL" id="CP016908">
    <property type="protein sequence ID" value="APS00613.1"/>
    <property type="molecule type" value="Genomic_DNA"/>
</dbReference>
<dbReference type="InterPro" id="IPR036709">
    <property type="entry name" value="Autotransporte_beta_dom_sf"/>
</dbReference>
<dbReference type="InterPro" id="IPR036737">
    <property type="entry name" value="OmpA-like_sf"/>
</dbReference>
<evidence type="ECO:0000256" key="1">
    <source>
        <dbReference type="ARBA" id="ARBA00004442"/>
    </source>
</evidence>
<organism evidence="9 10">
    <name type="scientific">Pajaroellobacter abortibovis</name>
    <dbReference type="NCBI Taxonomy" id="1882918"/>
    <lineage>
        <taxon>Bacteria</taxon>
        <taxon>Pseudomonadati</taxon>
        <taxon>Myxococcota</taxon>
        <taxon>Polyangia</taxon>
        <taxon>Polyangiales</taxon>
        <taxon>Polyangiaceae</taxon>
    </lineage>
</organism>
<dbReference type="SUPFAM" id="SSF103647">
    <property type="entry name" value="TSP type-3 repeat"/>
    <property type="match status" value="1"/>
</dbReference>
<dbReference type="SUPFAM" id="SSF103515">
    <property type="entry name" value="Autotransporter"/>
    <property type="match status" value="1"/>
</dbReference>
<dbReference type="PROSITE" id="PS51123">
    <property type="entry name" value="OMPA_2"/>
    <property type="match status" value="1"/>
</dbReference>
<dbReference type="Gene3D" id="3.30.1330.60">
    <property type="entry name" value="OmpA-like domain"/>
    <property type="match status" value="1"/>
</dbReference>
<evidence type="ECO:0000256" key="5">
    <source>
        <dbReference type="PROSITE-ProRule" id="PRU00473"/>
    </source>
</evidence>
<sequence>MRIKRKENHSCPRVGKTSLAVLISNLLCLGFAILLFLPSESKAKELQLHLTGAGAHALGKPQQNEFNFGGEGSLHLGISLGSILDCQIGATGLLLSQGDPPANPNFNAHKLGTLVSTTGGFRIYPFGAWYTAGLWLDANGGVGFTGNRTRPVVDTHLGYDWRLGNGRWVLGPFAGYTHIFETQELQPEDAHIVWAGLHIGLGHRTNPPPLPDRDHDGIPNHIDACPDTPGITTLNPKTNGCPDADRDGIPDHLDACPHTPGIPTDDPNTNGCPDTDHDGIPDPKDICPYTPGMPTNDPRTNGCPDTDEDGIPDYLDACPTIPGIQTDDPKTNGCPGADVIRVEGDRITLSNVILFDFDSPRVRHVSWPLVKKLADFLNSTPDIVELDIDGHADQIGTSEYNLRLSKTRAESVKSLLVRFGVDPGRLTTLGLGKLRPRKKGLSESERRVNRRVEFTITRARATNPNPTRSPSPSFSQ</sequence>
<dbReference type="InterPro" id="IPR003367">
    <property type="entry name" value="Thrombospondin_3-like_rpt"/>
</dbReference>
<dbReference type="CDD" id="cd07185">
    <property type="entry name" value="OmpA_C-like"/>
    <property type="match status" value="1"/>
</dbReference>
<evidence type="ECO:0000259" key="8">
    <source>
        <dbReference type="PROSITE" id="PS51123"/>
    </source>
</evidence>
<evidence type="ECO:0000256" key="7">
    <source>
        <dbReference type="SAM" id="Phobius"/>
    </source>
</evidence>
<dbReference type="STRING" id="1882918.BCY86_07965"/>
<feature type="domain" description="OmpA-like" evidence="8">
    <location>
        <begin position="342"/>
        <end position="460"/>
    </location>
</feature>
<reference evidence="9 10" key="1">
    <citation type="submission" date="2016-08" db="EMBL/GenBank/DDBJ databases">
        <title>Identification and validation of antigenic proteins from Pajaroellobacter abortibovis using de-novo genome sequence assembly and reverse vaccinology.</title>
        <authorList>
            <person name="Welly B.T."/>
            <person name="Miller M.R."/>
            <person name="Stott J.L."/>
            <person name="Blanchard M.T."/>
            <person name="Islas-Trejo A.D."/>
            <person name="O'Rourke S.M."/>
            <person name="Young A.E."/>
            <person name="Medrano J.F."/>
            <person name="Van Eenennaam A.L."/>
        </authorList>
    </citation>
    <scope>NUCLEOTIDE SEQUENCE [LARGE SCALE GENOMIC DNA]</scope>
    <source>
        <strain evidence="9 10">BTF92-0548A/99-0131</strain>
    </source>
</reference>
<keyword evidence="2" id="KW-0732">Signal</keyword>
<dbReference type="KEGG" id="pabo:BCY86_07965"/>
<evidence type="ECO:0000313" key="9">
    <source>
        <dbReference type="EMBL" id="APS00613.1"/>
    </source>
</evidence>
<evidence type="ECO:0000256" key="3">
    <source>
        <dbReference type="ARBA" id="ARBA00023136"/>
    </source>
</evidence>
<dbReference type="PRINTS" id="PR01021">
    <property type="entry name" value="OMPADOMAIN"/>
</dbReference>
<keyword evidence="3 5" id="KW-0472">Membrane</keyword>
<dbReference type="AlphaFoldDB" id="A0A1L6MYG1"/>
<feature type="transmembrane region" description="Helical" evidence="7">
    <location>
        <begin position="20"/>
        <end position="37"/>
    </location>
</feature>
<name>A0A1L6MYG1_9BACT</name>
<evidence type="ECO:0000256" key="6">
    <source>
        <dbReference type="SAM" id="MobiDB-lite"/>
    </source>
</evidence>
<keyword evidence="7" id="KW-1133">Transmembrane helix</keyword>
<dbReference type="SUPFAM" id="SSF103088">
    <property type="entry name" value="OmpA-like"/>
    <property type="match status" value="1"/>
</dbReference>
<keyword evidence="4" id="KW-0998">Cell outer membrane</keyword>
<dbReference type="PANTHER" id="PTHR30329:SF21">
    <property type="entry name" value="LIPOPROTEIN YIAD-RELATED"/>
    <property type="match status" value="1"/>
</dbReference>
<feature type="region of interest" description="Disordered" evidence="6">
    <location>
        <begin position="260"/>
        <end position="282"/>
    </location>
</feature>
<dbReference type="InterPro" id="IPR028974">
    <property type="entry name" value="TSP_type-3_rpt"/>
</dbReference>
<dbReference type="PANTHER" id="PTHR30329">
    <property type="entry name" value="STATOR ELEMENT OF FLAGELLAR MOTOR COMPLEX"/>
    <property type="match status" value="1"/>
</dbReference>
<keyword evidence="7" id="KW-0812">Transmembrane</keyword>
<proteinExistence type="predicted"/>
<dbReference type="GO" id="GO:0005509">
    <property type="term" value="F:calcium ion binding"/>
    <property type="evidence" value="ECO:0007669"/>
    <property type="project" value="InterPro"/>
</dbReference>
<gene>
    <name evidence="9" type="ORF">BCY86_07965</name>
</gene>
<evidence type="ECO:0000256" key="4">
    <source>
        <dbReference type="ARBA" id="ARBA00023237"/>
    </source>
</evidence>
<dbReference type="GO" id="GO:0009279">
    <property type="term" value="C:cell outer membrane"/>
    <property type="evidence" value="ECO:0007669"/>
    <property type="project" value="UniProtKB-SubCell"/>
</dbReference>
<dbReference type="Proteomes" id="UP000185544">
    <property type="component" value="Chromosome"/>
</dbReference>
<dbReference type="Pfam" id="PF02412">
    <property type="entry name" value="TSP_3"/>
    <property type="match status" value="4"/>
</dbReference>
<dbReference type="InterPro" id="IPR050330">
    <property type="entry name" value="Bact_OuterMem_StrucFunc"/>
</dbReference>
<dbReference type="RefSeq" id="WP_075277282.1">
    <property type="nucleotide sequence ID" value="NZ_CP016908.1"/>
</dbReference>
<dbReference type="GO" id="GO:0007155">
    <property type="term" value="P:cell adhesion"/>
    <property type="evidence" value="ECO:0007669"/>
    <property type="project" value="InterPro"/>
</dbReference>